<evidence type="ECO:0000313" key="2">
    <source>
        <dbReference type="Proteomes" id="UP001500213"/>
    </source>
</evidence>
<evidence type="ECO:0008006" key="3">
    <source>
        <dbReference type="Google" id="ProtNLM"/>
    </source>
</evidence>
<name>A0ABP8AWE2_9MICO</name>
<accession>A0ABP8AWE2</accession>
<dbReference type="Proteomes" id="UP001500213">
    <property type="component" value="Unassembled WGS sequence"/>
</dbReference>
<dbReference type="RefSeq" id="WP_344777134.1">
    <property type="nucleotide sequence ID" value="NZ_BAABBX010000015.1"/>
</dbReference>
<keyword evidence="2" id="KW-1185">Reference proteome</keyword>
<organism evidence="1 2">
    <name type="scientific">Gryllotalpicola kribbensis</name>
    <dbReference type="NCBI Taxonomy" id="993084"/>
    <lineage>
        <taxon>Bacteria</taxon>
        <taxon>Bacillati</taxon>
        <taxon>Actinomycetota</taxon>
        <taxon>Actinomycetes</taxon>
        <taxon>Micrococcales</taxon>
        <taxon>Microbacteriaceae</taxon>
        <taxon>Gryllotalpicola</taxon>
    </lineage>
</organism>
<gene>
    <name evidence="1" type="ORF">GCM10022288_23760</name>
</gene>
<proteinExistence type="predicted"/>
<dbReference type="EMBL" id="BAABBX010000015">
    <property type="protein sequence ID" value="GAA4192032.1"/>
    <property type="molecule type" value="Genomic_DNA"/>
</dbReference>
<reference evidence="2" key="1">
    <citation type="journal article" date="2019" name="Int. J. Syst. Evol. Microbiol.">
        <title>The Global Catalogue of Microorganisms (GCM) 10K type strain sequencing project: providing services to taxonomists for standard genome sequencing and annotation.</title>
        <authorList>
            <consortium name="The Broad Institute Genomics Platform"/>
            <consortium name="The Broad Institute Genome Sequencing Center for Infectious Disease"/>
            <person name="Wu L."/>
            <person name="Ma J."/>
        </authorList>
    </citation>
    <scope>NUCLEOTIDE SEQUENCE [LARGE SCALE GENOMIC DNA]</scope>
    <source>
        <strain evidence="2">JCM 17593</strain>
    </source>
</reference>
<comment type="caution">
    <text evidence="1">The sequence shown here is derived from an EMBL/GenBank/DDBJ whole genome shotgun (WGS) entry which is preliminary data.</text>
</comment>
<sequence length="173" mass="18343">MPFEREYLELAAVADAAGSEAPTWVLTTAADHSLLFRVDVEAPFAATLTIGENGLWLLRIVAGDEDERTIRVGMAGDYQGVLRNVGLALLEVGEELSAMGEPGDFEFIAASLNFALAIDEKPVVATAAEALGRLLLADGSAQEGAELLAEYAIPAFRAIGQDQRAAALQRLVE</sequence>
<protein>
    <recommendedName>
        <fullName evidence="3">Tetratricopeptide repeat protein</fullName>
    </recommendedName>
</protein>
<evidence type="ECO:0000313" key="1">
    <source>
        <dbReference type="EMBL" id="GAA4192032.1"/>
    </source>
</evidence>